<dbReference type="Proteomes" id="UP000694857">
    <property type="component" value="Chromosome 9"/>
</dbReference>
<feature type="region of interest" description="Disordered" evidence="1">
    <location>
        <begin position="1"/>
        <end position="168"/>
    </location>
</feature>
<dbReference type="KEGG" id="bmus:118901150"/>
<gene>
    <name evidence="3" type="primary">LOC118901150</name>
</gene>
<name>A0A8B8YKM9_BALMU</name>
<evidence type="ECO:0000313" key="2">
    <source>
        <dbReference type="Proteomes" id="UP000694857"/>
    </source>
</evidence>
<feature type="compositionally biased region" description="Gly residues" evidence="1">
    <location>
        <begin position="1"/>
        <end position="13"/>
    </location>
</feature>
<keyword evidence="2" id="KW-1185">Reference proteome</keyword>
<dbReference type="AlphaFoldDB" id="A0A8B8YKM9"/>
<evidence type="ECO:0000256" key="1">
    <source>
        <dbReference type="SAM" id="MobiDB-lite"/>
    </source>
</evidence>
<accession>A0A8B8YKM9</accession>
<organism evidence="2 3">
    <name type="scientific">Balaenoptera musculus</name>
    <name type="common">Blue whale</name>
    <dbReference type="NCBI Taxonomy" id="9771"/>
    <lineage>
        <taxon>Eukaryota</taxon>
        <taxon>Metazoa</taxon>
        <taxon>Chordata</taxon>
        <taxon>Craniata</taxon>
        <taxon>Vertebrata</taxon>
        <taxon>Euteleostomi</taxon>
        <taxon>Mammalia</taxon>
        <taxon>Eutheria</taxon>
        <taxon>Laurasiatheria</taxon>
        <taxon>Artiodactyla</taxon>
        <taxon>Whippomorpha</taxon>
        <taxon>Cetacea</taxon>
        <taxon>Mysticeti</taxon>
        <taxon>Balaenopteridae</taxon>
        <taxon>Balaenoptera</taxon>
    </lineage>
</organism>
<dbReference type="RefSeq" id="XP_036720130.1">
    <property type="nucleotide sequence ID" value="XM_036864235.1"/>
</dbReference>
<feature type="compositionally biased region" description="Low complexity" evidence="1">
    <location>
        <begin position="58"/>
        <end position="73"/>
    </location>
</feature>
<protein>
    <submittedName>
        <fullName evidence="3">Autophagy-related protein 9B-like</fullName>
    </submittedName>
</protein>
<proteinExistence type="predicted"/>
<evidence type="ECO:0000313" key="3">
    <source>
        <dbReference type="RefSeq" id="XP_036720130.1"/>
    </source>
</evidence>
<reference evidence="3" key="1">
    <citation type="submission" date="2025-08" db="UniProtKB">
        <authorList>
            <consortium name="RefSeq"/>
        </authorList>
    </citation>
    <scope>IDENTIFICATION</scope>
    <source>
        <tissue evidence="3">Epidermis and Blubber</tissue>
    </source>
</reference>
<sequence length="213" mass="22205">MVRQMGGGWGGVRTRGQLGRWGDLGRGSLPLLPVPLPPLPPPPGRGPGGGRVSIFSLAPAPHTQSTPSSAPSSAPGPPFPAVQAPGASQPRSSTLPTPATPATQSRPAMTPISAPPSWGSHSAPPPRRCPQDPPGLRIGPLVPEQVYERLDDCDPEGSQDSALHGEEQQPLLHVPEGLRGSWHHVQNLDSFFTKISFCALPGRRGTGGRETAV</sequence>
<feature type="compositionally biased region" description="Pro residues" evidence="1">
    <location>
        <begin position="123"/>
        <end position="133"/>
    </location>
</feature>
<dbReference type="OrthoDB" id="2020634at2759"/>
<dbReference type="GeneID" id="118901150"/>
<feature type="compositionally biased region" description="Pro residues" evidence="1">
    <location>
        <begin position="32"/>
        <end position="45"/>
    </location>
</feature>